<dbReference type="EC" id="1.3.1.98" evidence="5 19"/>
<dbReference type="AlphaFoldDB" id="A0A7W7ZHG8"/>
<comment type="cofactor">
    <cofactor evidence="1 19">
        <name>FAD</name>
        <dbReference type="ChEBI" id="CHEBI:57692"/>
    </cofactor>
</comment>
<dbReference type="HAMAP" id="MF_00037">
    <property type="entry name" value="MurB"/>
    <property type="match status" value="1"/>
</dbReference>
<dbReference type="InterPro" id="IPR006094">
    <property type="entry name" value="Oxid_FAD_bind_N"/>
</dbReference>
<dbReference type="GO" id="GO:0071555">
    <property type="term" value="P:cell wall organization"/>
    <property type="evidence" value="ECO:0007669"/>
    <property type="project" value="UniProtKB-KW"/>
</dbReference>
<name>A0A7W7ZHG8_9BACT</name>
<comment type="catalytic activity">
    <reaction evidence="18 19">
        <text>UDP-N-acetyl-alpha-D-muramate + NADP(+) = UDP-N-acetyl-3-O-(1-carboxyvinyl)-alpha-D-glucosamine + NADPH + H(+)</text>
        <dbReference type="Rhea" id="RHEA:12248"/>
        <dbReference type="ChEBI" id="CHEBI:15378"/>
        <dbReference type="ChEBI" id="CHEBI:57783"/>
        <dbReference type="ChEBI" id="CHEBI:58349"/>
        <dbReference type="ChEBI" id="CHEBI:68483"/>
        <dbReference type="ChEBI" id="CHEBI:70757"/>
        <dbReference type="EC" id="1.3.1.98"/>
    </reaction>
</comment>
<dbReference type="SUPFAM" id="SSF56194">
    <property type="entry name" value="Uridine diphospho-N-Acetylenolpyruvylglucosamine reductase, MurB, C-terminal domain"/>
    <property type="match status" value="1"/>
</dbReference>
<evidence type="ECO:0000313" key="22">
    <source>
        <dbReference type="Proteomes" id="UP000540989"/>
    </source>
</evidence>
<keyword evidence="10 19" id="KW-0274">FAD</keyword>
<dbReference type="NCBIfam" id="NF010478">
    <property type="entry name" value="PRK13903.1"/>
    <property type="match status" value="1"/>
</dbReference>
<keyword evidence="14 19" id="KW-0560">Oxidoreductase</keyword>
<evidence type="ECO:0000256" key="2">
    <source>
        <dbReference type="ARBA" id="ARBA00003921"/>
    </source>
</evidence>
<dbReference type="Gene3D" id="3.30.43.10">
    <property type="entry name" value="Uridine Diphospho-n-acetylenolpyruvylglucosamine Reductase, domain 2"/>
    <property type="match status" value="1"/>
</dbReference>
<evidence type="ECO:0000256" key="8">
    <source>
        <dbReference type="ARBA" id="ARBA00022618"/>
    </source>
</evidence>
<dbReference type="UniPathway" id="UPA00219"/>
<keyword evidence="22" id="KW-1185">Reference proteome</keyword>
<dbReference type="GO" id="GO:0008360">
    <property type="term" value="P:regulation of cell shape"/>
    <property type="evidence" value="ECO:0007669"/>
    <property type="project" value="UniProtKB-KW"/>
</dbReference>
<dbReference type="NCBIfam" id="TIGR00179">
    <property type="entry name" value="murB"/>
    <property type="match status" value="1"/>
</dbReference>
<dbReference type="GO" id="GO:0071949">
    <property type="term" value="F:FAD binding"/>
    <property type="evidence" value="ECO:0007669"/>
    <property type="project" value="InterPro"/>
</dbReference>
<evidence type="ECO:0000256" key="11">
    <source>
        <dbReference type="ARBA" id="ARBA00022857"/>
    </source>
</evidence>
<feature type="domain" description="FAD-binding PCMH-type" evidence="20">
    <location>
        <begin position="17"/>
        <end position="189"/>
    </location>
</feature>
<organism evidence="21 22">
    <name type="scientific">Granulicella aggregans</name>
    <dbReference type="NCBI Taxonomy" id="474949"/>
    <lineage>
        <taxon>Bacteria</taxon>
        <taxon>Pseudomonadati</taxon>
        <taxon>Acidobacteriota</taxon>
        <taxon>Terriglobia</taxon>
        <taxon>Terriglobales</taxon>
        <taxon>Acidobacteriaceae</taxon>
        <taxon>Granulicella</taxon>
    </lineage>
</organism>
<accession>A0A7W7ZHG8</accession>
<evidence type="ECO:0000256" key="16">
    <source>
        <dbReference type="ARBA" id="ARBA00023316"/>
    </source>
</evidence>
<dbReference type="PANTHER" id="PTHR21071">
    <property type="entry name" value="UDP-N-ACETYLENOLPYRUVOYLGLUCOSAMINE REDUCTASE"/>
    <property type="match status" value="1"/>
</dbReference>
<evidence type="ECO:0000256" key="4">
    <source>
        <dbReference type="ARBA" id="ARBA00004752"/>
    </source>
</evidence>
<dbReference type="SUPFAM" id="SSF56176">
    <property type="entry name" value="FAD-binding/transporter-associated domain-like"/>
    <property type="match status" value="1"/>
</dbReference>
<dbReference type="InterPro" id="IPR003170">
    <property type="entry name" value="MurB"/>
</dbReference>
<dbReference type="InterPro" id="IPR016169">
    <property type="entry name" value="FAD-bd_PCMH_sub2"/>
</dbReference>
<keyword evidence="8 19" id="KW-0132">Cell division</keyword>
<evidence type="ECO:0000259" key="20">
    <source>
        <dbReference type="PROSITE" id="PS51387"/>
    </source>
</evidence>
<evidence type="ECO:0000313" key="21">
    <source>
        <dbReference type="EMBL" id="MBB5059995.1"/>
    </source>
</evidence>
<evidence type="ECO:0000256" key="3">
    <source>
        <dbReference type="ARBA" id="ARBA00004496"/>
    </source>
</evidence>
<feature type="active site" description="Proton donor" evidence="19">
    <location>
        <position position="240"/>
    </location>
</feature>
<evidence type="ECO:0000256" key="5">
    <source>
        <dbReference type="ARBA" id="ARBA00012518"/>
    </source>
</evidence>
<evidence type="ECO:0000256" key="18">
    <source>
        <dbReference type="ARBA" id="ARBA00048914"/>
    </source>
</evidence>
<dbReference type="GO" id="GO:0005829">
    <property type="term" value="C:cytosol"/>
    <property type="evidence" value="ECO:0007669"/>
    <property type="project" value="TreeGrafter"/>
</dbReference>
<dbReference type="GO" id="GO:0008762">
    <property type="term" value="F:UDP-N-acetylmuramate dehydrogenase activity"/>
    <property type="evidence" value="ECO:0007669"/>
    <property type="project" value="UniProtKB-UniRule"/>
</dbReference>
<evidence type="ECO:0000256" key="9">
    <source>
        <dbReference type="ARBA" id="ARBA00022630"/>
    </source>
</evidence>
<dbReference type="InterPro" id="IPR016166">
    <property type="entry name" value="FAD-bd_PCMH"/>
</dbReference>
<feature type="active site" evidence="19">
    <location>
        <position position="165"/>
    </location>
</feature>
<dbReference type="GO" id="GO:0009252">
    <property type="term" value="P:peptidoglycan biosynthetic process"/>
    <property type="evidence" value="ECO:0007669"/>
    <property type="project" value="UniProtKB-UniRule"/>
</dbReference>
<feature type="active site" evidence="19">
    <location>
        <position position="353"/>
    </location>
</feature>
<dbReference type="NCBIfam" id="NF000755">
    <property type="entry name" value="PRK00046.1"/>
    <property type="match status" value="1"/>
</dbReference>
<evidence type="ECO:0000256" key="19">
    <source>
        <dbReference type="HAMAP-Rule" id="MF_00037"/>
    </source>
</evidence>
<evidence type="ECO:0000256" key="10">
    <source>
        <dbReference type="ARBA" id="ARBA00022827"/>
    </source>
</evidence>
<dbReference type="InterPro" id="IPR016167">
    <property type="entry name" value="FAD-bd_PCMH_sub1"/>
</dbReference>
<evidence type="ECO:0000256" key="6">
    <source>
        <dbReference type="ARBA" id="ARBA00015188"/>
    </source>
</evidence>
<comment type="similarity">
    <text evidence="19">Belongs to the MurB family.</text>
</comment>
<dbReference type="EMBL" id="JACHIP010000008">
    <property type="protein sequence ID" value="MBB5059995.1"/>
    <property type="molecule type" value="Genomic_DNA"/>
</dbReference>
<keyword evidence="16 19" id="KW-0961">Cell wall biogenesis/degradation</keyword>
<dbReference type="PROSITE" id="PS51387">
    <property type="entry name" value="FAD_PCMH"/>
    <property type="match status" value="1"/>
</dbReference>
<dbReference type="Gene3D" id="3.90.78.10">
    <property type="entry name" value="UDP-N-acetylenolpyruvoylglucosamine reductase, C-terminal domain"/>
    <property type="match status" value="1"/>
</dbReference>
<evidence type="ECO:0000256" key="13">
    <source>
        <dbReference type="ARBA" id="ARBA00022984"/>
    </source>
</evidence>
<dbReference type="InterPro" id="IPR011601">
    <property type="entry name" value="MurB_C"/>
</dbReference>
<comment type="function">
    <text evidence="2 19">Cell wall formation.</text>
</comment>
<reference evidence="21 22" key="1">
    <citation type="submission" date="2020-08" db="EMBL/GenBank/DDBJ databases">
        <title>Genomic Encyclopedia of Type Strains, Phase IV (KMG-V): Genome sequencing to study the core and pangenomes of soil and plant-associated prokaryotes.</title>
        <authorList>
            <person name="Whitman W."/>
        </authorList>
    </citation>
    <scope>NUCLEOTIDE SEQUENCE [LARGE SCALE GENOMIC DNA]</scope>
    <source>
        <strain evidence="21 22">M8UP14</strain>
    </source>
</reference>
<keyword evidence="11 19" id="KW-0521">NADP</keyword>
<sequence length="357" mass="38120">MTTEENVLLGPLTTLGVGGPAKSMVRVHSEGDLVEALAFARSQGLPVFVLGGGSNLLVGDGGFDGLVLRMEIDGALEFEEKDGAVEVRTAAGVDWDAFVLAVCERGLSGVECLAGIPGLVGGTPVQNVGAYGQEVAETIVSVRVLDLATMEFVSLSAVECGFGYRRSVFNSTERGRYVVTAVTFRFPLGRRVELKYAELKRRFEGQSPTPIEVYGVVREIRHGKGMLLVPGEDDCRSAGSFFKNPVVDLAVYEAIAGAVGNPPRARSEPWVGHSVLTVPHWDAGGGKVKLAAAWLVEQAGFHKGFVMGRAGISSRHSLAVVNRGDATAGEIVALRDEIVRRVKERFGVRLEQEPVMV</sequence>
<keyword evidence="15 19" id="KW-0131">Cell cycle</keyword>
<evidence type="ECO:0000256" key="7">
    <source>
        <dbReference type="ARBA" id="ARBA00022490"/>
    </source>
</evidence>
<keyword evidence="12 19" id="KW-0133">Cell shape</keyword>
<comment type="pathway">
    <text evidence="4 19">Cell wall biogenesis; peptidoglycan biosynthesis.</text>
</comment>
<dbReference type="RefSeq" id="WP_184222012.1">
    <property type="nucleotide sequence ID" value="NZ_JACHIP010000008.1"/>
</dbReference>
<dbReference type="Pfam" id="PF02873">
    <property type="entry name" value="MurB_C"/>
    <property type="match status" value="1"/>
</dbReference>
<gene>
    <name evidence="19" type="primary">murB</name>
    <name evidence="21" type="ORF">HDF16_004729</name>
</gene>
<evidence type="ECO:0000256" key="17">
    <source>
        <dbReference type="ARBA" id="ARBA00031026"/>
    </source>
</evidence>
<dbReference type="InterPro" id="IPR036318">
    <property type="entry name" value="FAD-bd_PCMH-like_sf"/>
</dbReference>
<comment type="subcellular location">
    <subcellularLocation>
        <location evidence="3 19">Cytoplasm</location>
    </subcellularLocation>
</comment>
<protein>
    <recommendedName>
        <fullName evidence="6 19">UDP-N-acetylenolpyruvoylglucosamine reductase</fullName>
        <ecNumber evidence="5 19">1.3.1.98</ecNumber>
    </recommendedName>
    <alternativeName>
        <fullName evidence="17 19">UDP-N-acetylmuramate dehydrogenase</fullName>
    </alternativeName>
</protein>
<keyword evidence="9 19" id="KW-0285">Flavoprotein</keyword>
<proteinExistence type="inferred from homology"/>
<dbReference type="PANTHER" id="PTHR21071:SF4">
    <property type="entry name" value="UDP-N-ACETYLENOLPYRUVOYLGLUCOSAMINE REDUCTASE"/>
    <property type="match status" value="1"/>
</dbReference>
<evidence type="ECO:0000256" key="15">
    <source>
        <dbReference type="ARBA" id="ARBA00023306"/>
    </source>
</evidence>
<evidence type="ECO:0000256" key="12">
    <source>
        <dbReference type="ARBA" id="ARBA00022960"/>
    </source>
</evidence>
<dbReference type="Proteomes" id="UP000540989">
    <property type="component" value="Unassembled WGS sequence"/>
</dbReference>
<dbReference type="InterPro" id="IPR036635">
    <property type="entry name" value="MurB_C_sf"/>
</dbReference>
<dbReference type="GO" id="GO:0051301">
    <property type="term" value="P:cell division"/>
    <property type="evidence" value="ECO:0007669"/>
    <property type="project" value="UniProtKB-KW"/>
</dbReference>
<keyword evidence="13 19" id="KW-0573">Peptidoglycan synthesis</keyword>
<evidence type="ECO:0000256" key="1">
    <source>
        <dbReference type="ARBA" id="ARBA00001974"/>
    </source>
</evidence>
<comment type="caution">
    <text evidence="21">The sequence shown here is derived from an EMBL/GenBank/DDBJ whole genome shotgun (WGS) entry which is preliminary data.</text>
</comment>
<dbReference type="Pfam" id="PF01565">
    <property type="entry name" value="FAD_binding_4"/>
    <property type="match status" value="1"/>
</dbReference>
<keyword evidence="7 19" id="KW-0963">Cytoplasm</keyword>
<evidence type="ECO:0000256" key="14">
    <source>
        <dbReference type="ARBA" id="ARBA00023002"/>
    </source>
</evidence>
<dbReference type="Gene3D" id="3.30.465.10">
    <property type="match status" value="1"/>
</dbReference>